<proteinExistence type="predicted"/>
<evidence type="ECO:0000256" key="1">
    <source>
        <dbReference type="ARBA" id="ARBA00023015"/>
    </source>
</evidence>
<evidence type="ECO:0000256" key="3">
    <source>
        <dbReference type="PROSITE-ProRule" id="PRU00042"/>
    </source>
</evidence>
<keyword evidence="3" id="KW-0862">Zinc</keyword>
<feature type="compositionally biased region" description="Pro residues" evidence="4">
    <location>
        <begin position="152"/>
        <end position="165"/>
    </location>
</feature>
<dbReference type="InterPro" id="IPR036236">
    <property type="entry name" value="Znf_C2H2_sf"/>
</dbReference>
<gene>
    <name evidence="6" type="ORF">PEVE_00003301</name>
</gene>
<dbReference type="EMBL" id="CALNXI010000012">
    <property type="protein sequence ID" value="CAH3014628.1"/>
    <property type="molecule type" value="Genomic_DNA"/>
</dbReference>
<dbReference type="Pfam" id="PF00096">
    <property type="entry name" value="zf-C2H2"/>
    <property type="match status" value="3"/>
</dbReference>
<evidence type="ECO:0000259" key="5">
    <source>
        <dbReference type="PROSITE" id="PS50157"/>
    </source>
</evidence>
<accession>A0ABN8LC47</accession>
<evidence type="ECO:0000256" key="2">
    <source>
        <dbReference type="ARBA" id="ARBA00023163"/>
    </source>
</evidence>
<dbReference type="Gene3D" id="2.170.270.10">
    <property type="entry name" value="SET domain"/>
    <property type="match status" value="1"/>
</dbReference>
<keyword evidence="1" id="KW-0805">Transcription regulation</keyword>
<dbReference type="SUPFAM" id="SSF82199">
    <property type="entry name" value="SET domain"/>
    <property type="match status" value="1"/>
</dbReference>
<dbReference type="PROSITE" id="PS50157">
    <property type="entry name" value="ZINC_FINGER_C2H2_2"/>
    <property type="match status" value="3"/>
</dbReference>
<dbReference type="PANTHER" id="PTHR16515">
    <property type="entry name" value="PR DOMAIN ZINC FINGER PROTEIN"/>
    <property type="match status" value="1"/>
</dbReference>
<evidence type="ECO:0000313" key="6">
    <source>
        <dbReference type="EMBL" id="CAH3014628.1"/>
    </source>
</evidence>
<feature type="region of interest" description="Disordered" evidence="4">
    <location>
        <begin position="147"/>
        <end position="237"/>
    </location>
</feature>
<dbReference type="InterPro" id="IPR046341">
    <property type="entry name" value="SET_dom_sf"/>
</dbReference>
<keyword evidence="7" id="KW-1185">Reference proteome</keyword>
<evidence type="ECO:0000313" key="7">
    <source>
        <dbReference type="Proteomes" id="UP001159427"/>
    </source>
</evidence>
<organism evidence="6 7">
    <name type="scientific">Porites evermanni</name>
    <dbReference type="NCBI Taxonomy" id="104178"/>
    <lineage>
        <taxon>Eukaryota</taxon>
        <taxon>Metazoa</taxon>
        <taxon>Cnidaria</taxon>
        <taxon>Anthozoa</taxon>
        <taxon>Hexacorallia</taxon>
        <taxon>Scleractinia</taxon>
        <taxon>Fungiina</taxon>
        <taxon>Poritidae</taxon>
        <taxon>Porites</taxon>
    </lineage>
</organism>
<reference evidence="6 7" key="1">
    <citation type="submission" date="2022-05" db="EMBL/GenBank/DDBJ databases">
        <authorList>
            <consortium name="Genoscope - CEA"/>
            <person name="William W."/>
        </authorList>
    </citation>
    <scope>NUCLEOTIDE SEQUENCE [LARGE SCALE GENOMIC DNA]</scope>
</reference>
<feature type="non-terminal residue" evidence="6">
    <location>
        <position position="338"/>
    </location>
</feature>
<comment type="caution">
    <text evidence="6">The sequence shown here is derived from an EMBL/GenBank/DDBJ whole genome shotgun (WGS) entry which is preliminary data.</text>
</comment>
<dbReference type="PROSITE" id="PS00028">
    <property type="entry name" value="ZINC_FINGER_C2H2_1"/>
    <property type="match status" value="2"/>
</dbReference>
<dbReference type="InterPro" id="IPR050331">
    <property type="entry name" value="Zinc_finger"/>
</dbReference>
<evidence type="ECO:0000256" key="4">
    <source>
        <dbReference type="SAM" id="MobiDB-lite"/>
    </source>
</evidence>
<dbReference type="SMART" id="SM00355">
    <property type="entry name" value="ZnF_C2H2"/>
    <property type="match status" value="3"/>
</dbReference>
<feature type="domain" description="C2H2-type" evidence="5">
    <location>
        <begin position="306"/>
        <end position="333"/>
    </location>
</feature>
<keyword evidence="3" id="KW-0863">Zinc-finger</keyword>
<feature type="domain" description="C2H2-type" evidence="5">
    <location>
        <begin position="250"/>
        <end position="277"/>
    </location>
</feature>
<dbReference type="PANTHER" id="PTHR16515:SF22">
    <property type="entry name" value="HISTONE-LYSINE N-METHYLTRANSFERASE PRDM6-RELATED"/>
    <property type="match status" value="1"/>
</dbReference>
<protein>
    <recommendedName>
        <fullName evidence="5">C2H2-type domain-containing protein</fullName>
    </recommendedName>
</protein>
<keyword evidence="3" id="KW-0479">Metal-binding</keyword>
<dbReference type="SUPFAM" id="SSF57667">
    <property type="entry name" value="beta-beta-alpha zinc fingers"/>
    <property type="match status" value="2"/>
</dbReference>
<sequence length="338" mass="36481">IIIVISGCDASLANPNFQCPTHKHNKPASPQTTKLPLALRSLPPEVGLCASSIPGAGYGICAKRTIPVGAWIGPYEGKFFKPEELSSSTDTSYMWEAILPGEEMLVWYDEKYPQYLGIPSAIFDLGAGMPEKSGTVLPQTKECVSIETNQFPPTPPSSVPSPSSPLSPETHQLHSPSKAVSGEPLTGLQSEVPSAFDFSSAPHYPQSPPLPSPESLRSNTSSPSTSEDGHNAPLKPKQTVFSNVTELSLWKCGQCNKSFPQRTMLQVHVCNESPHKPYQCGHCALSFSRPAELRAHAVSHASKKPFKCGYCSRAFAGATTLNNHIRTHTGEKPFVCDK</sequence>
<feature type="non-terminal residue" evidence="6">
    <location>
        <position position="1"/>
    </location>
</feature>
<dbReference type="Gene3D" id="3.30.160.60">
    <property type="entry name" value="Classic Zinc Finger"/>
    <property type="match status" value="2"/>
</dbReference>
<name>A0ABN8LC47_9CNID</name>
<keyword evidence="2" id="KW-0804">Transcription</keyword>
<dbReference type="Proteomes" id="UP001159427">
    <property type="component" value="Unassembled WGS sequence"/>
</dbReference>
<dbReference type="InterPro" id="IPR013087">
    <property type="entry name" value="Znf_C2H2_type"/>
</dbReference>
<feature type="domain" description="C2H2-type" evidence="5">
    <location>
        <begin position="278"/>
        <end position="305"/>
    </location>
</feature>
<feature type="compositionally biased region" description="Low complexity" evidence="4">
    <location>
        <begin position="213"/>
        <end position="226"/>
    </location>
</feature>